<dbReference type="Pfam" id="PF00301">
    <property type="entry name" value="Rubredoxin"/>
    <property type="match status" value="1"/>
</dbReference>
<organism evidence="7 8">
    <name type="scientific">Candidatus Acutalibacter ornithocaccae</name>
    <dbReference type="NCBI Taxonomy" id="2838416"/>
    <lineage>
        <taxon>Bacteria</taxon>
        <taxon>Bacillati</taxon>
        <taxon>Bacillota</taxon>
        <taxon>Clostridia</taxon>
        <taxon>Eubacteriales</taxon>
        <taxon>Acutalibacteraceae</taxon>
        <taxon>Acutalibacter</taxon>
    </lineage>
</organism>
<evidence type="ECO:0000259" key="6">
    <source>
        <dbReference type="PROSITE" id="PS50903"/>
    </source>
</evidence>
<evidence type="ECO:0000313" key="8">
    <source>
        <dbReference type="Proteomes" id="UP000824214"/>
    </source>
</evidence>
<dbReference type="InterPro" id="IPR048574">
    <property type="entry name" value="RUBY_RBDX"/>
</dbReference>
<reference evidence="7" key="2">
    <citation type="submission" date="2021-04" db="EMBL/GenBank/DDBJ databases">
        <authorList>
            <person name="Gilroy R."/>
        </authorList>
    </citation>
    <scope>NUCLEOTIDE SEQUENCE</scope>
    <source>
        <strain evidence="7">ChiBcolR8-3208</strain>
    </source>
</reference>
<dbReference type="SUPFAM" id="SSF57802">
    <property type="entry name" value="Rubredoxin-like"/>
    <property type="match status" value="2"/>
</dbReference>
<evidence type="ECO:0000256" key="1">
    <source>
        <dbReference type="ARBA" id="ARBA00001965"/>
    </source>
</evidence>
<dbReference type="PROSITE" id="PS50903">
    <property type="entry name" value="RUBREDOXIN_LIKE"/>
    <property type="match status" value="2"/>
</dbReference>
<accession>A0A9D2LZH8</accession>
<keyword evidence="5" id="KW-0408">Iron</keyword>
<dbReference type="InterPro" id="IPR024934">
    <property type="entry name" value="Rubredoxin-like_dom"/>
</dbReference>
<dbReference type="CDD" id="cd00730">
    <property type="entry name" value="rubredoxin"/>
    <property type="match status" value="1"/>
</dbReference>
<evidence type="ECO:0000256" key="5">
    <source>
        <dbReference type="ARBA" id="ARBA00023004"/>
    </source>
</evidence>
<comment type="caution">
    <text evidence="7">The sequence shown here is derived from an EMBL/GenBank/DDBJ whole genome shotgun (WGS) entry which is preliminary data.</text>
</comment>
<gene>
    <name evidence="7" type="ORF">H9942_07310</name>
</gene>
<dbReference type="Pfam" id="PF21349">
    <property type="entry name" value="RUBY_RBDX"/>
    <property type="match status" value="1"/>
</dbReference>
<dbReference type="InterPro" id="IPR024935">
    <property type="entry name" value="Rubredoxin_dom"/>
</dbReference>
<dbReference type="Gene3D" id="2.20.28.10">
    <property type="match status" value="2"/>
</dbReference>
<feature type="domain" description="Rubredoxin-like" evidence="6">
    <location>
        <begin position="172"/>
        <end position="206"/>
    </location>
</feature>
<sequence length="212" mass="23212">MKFVCPVCGYVFDEAQEKAAFSSLPETWQCPICKAAKSLFTPQGGEAPAISGEPAQAEELRPLTPGELAAVFSNLARGCEKQYHPEEEARFQELAAYFAGLAPQEPDASVAQLLALFQEDLAQGYPAYQAAAQAAGDRGSQRVRVWGEKVTTMVRSLLEQYLRQGEDFLKNTQARVCTVCGFVYVGDVPPELCPVCKVPAWKFEKVEGRKAL</sequence>
<evidence type="ECO:0000313" key="7">
    <source>
        <dbReference type="EMBL" id="HJB37859.1"/>
    </source>
</evidence>
<reference evidence="7" key="1">
    <citation type="journal article" date="2021" name="PeerJ">
        <title>Extensive microbial diversity within the chicken gut microbiome revealed by metagenomics and culture.</title>
        <authorList>
            <person name="Gilroy R."/>
            <person name="Ravi A."/>
            <person name="Getino M."/>
            <person name="Pursley I."/>
            <person name="Horton D.L."/>
            <person name="Alikhan N.F."/>
            <person name="Baker D."/>
            <person name="Gharbi K."/>
            <person name="Hall N."/>
            <person name="Watson M."/>
            <person name="Adriaenssens E.M."/>
            <person name="Foster-Nyarko E."/>
            <person name="Jarju S."/>
            <person name="Secka A."/>
            <person name="Antonio M."/>
            <person name="Oren A."/>
            <person name="Chaudhuri R.R."/>
            <person name="La Ragione R."/>
            <person name="Hildebrand F."/>
            <person name="Pallen M.J."/>
        </authorList>
    </citation>
    <scope>NUCLEOTIDE SEQUENCE</scope>
    <source>
        <strain evidence="7">ChiBcolR8-3208</strain>
    </source>
</reference>
<keyword evidence="3" id="KW-0479">Metal-binding</keyword>
<dbReference type="GO" id="GO:0005506">
    <property type="term" value="F:iron ion binding"/>
    <property type="evidence" value="ECO:0007669"/>
    <property type="project" value="InterPro"/>
</dbReference>
<dbReference type="AlphaFoldDB" id="A0A9D2LZH8"/>
<evidence type="ECO:0000256" key="4">
    <source>
        <dbReference type="ARBA" id="ARBA00022982"/>
    </source>
</evidence>
<evidence type="ECO:0000256" key="2">
    <source>
        <dbReference type="ARBA" id="ARBA00022448"/>
    </source>
</evidence>
<feature type="domain" description="Rubredoxin-like" evidence="6">
    <location>
        <begin position="2"/>
        <end position="43"/>
    </location>
</feature>
<comment type="cofactor">
    <cofactor evidence="1">
        <name>Fe(3+)</name>
        <dbReference type="ChEBI" id="CHEBI:29034"/>
    </cofactor>
</comment>
<name>A0A9D2LZH8_9FIRM</name>
<proteinExistence type="predicted"/>
<protein>
    <submittedName>
        <fullName evidence="7">Rubredoxin</fullName>
    </submittedName>
</protein>
<keyword evidence="2" id="KW-0813">Transport</keyword>
<dbReference type="EMBL" id="DWXZ01000152">
    <property type="protein sequence ID" value="HJB37859.1"/>
    <property type="molecule type" value="Genomic_DNA"/>
</dbReference>
<keyword evidence="4" id="KW-0249">Electron transport</keyword>
<evidence type="ECO:0000256" key="3">
    <source>
        <dbReference type="ARBA" id="ARBA00022723"/>
    </source>
</evidence>
<dbReference type="Proteomes" id="UP000824214">
    <property type="component" value="Unassembled WGS sequence"/>
</dbReference>